<comment type="pathway">
    <text evidence="3">Lipid metabolism.</text>
</comment>
<organism evidence="12 13">
    <name type="scientific">Psychrosphaera haliotis</name>
    <dbReference type="NCBI Taxonomy" id="555083"/>
    <lineage>
        <taxon>Bacteria</taxon>
        <taxon>Pseudomonadati</taxon>
        <taxon>Pseudomonadota</taxon>
        <taxon>Gammaproteobacteria</taxon>
        <taxon>Alteromonadales</taxon>
        <taxon>Pseudoalteromonadaceae</taxon>
        <taxon>Psychrosphaera</taxon>
    </lineage>
</organism>
<keyword evidence="10" id="KW-1133">Transmembrane helix</keyword>
<evidence type="ECO:0000256" key="2">
    <source>
        <dbReference type="ARBA" id="ARBA00004728"/>
    </source>
</evidence>
<evidence type="ECO:0000256" key="8">
    <source>
        <dbReference type="ARBA" id="ARBA00023315"/>
    </source>
</evidence>
<keyword evidence="9" id="KW-0444">Lipid biosynthesis</keyword>
<dbReference type="SUPFAM" id="SSF69593">
    <property type="entry name" value="Glycerol-3-phosphate (1)-acyltransferase"/>
    <property type="match status" value="1"/>
</dbReference>
<comment type="catalytic activity">
    <reaction evidence="1 9">
        <text>a 1-acyl-sn-glycero-3-phosphate + an acyl-CoA = a 1,2-diacyl-sn-glycero-3-phosphate + CoA</text>
        <dbReference type="Rhea" id="RHEA:19709"/>
        <dbReference type="ChEBI" id="CHEBI:57287"/>
        <dbReference type="ChEBI" id="CHEBI:57970"/>
        <dbReference type="ChEBI" id="CHEBI:58342"/>
        <dbReference type="ChEBI" id="CHEBI:58608"/>
        <dbReference type="EC" id="2.3.1.51"/>
    </reaction>
</comment>
<evidence type="ECO:0000313" key="12">
    <source>
        <dbReference type="EMBL" id="MUH72378.1"/>
    </source>
</evidence>
<dbReference type="PANTHER" id="PTHR10434">
    <property type="entry name" value="1-ACYL-SN-GLYCEROL-3-PHOSPHATE ACYLTRANSFERASE"/>
    <property type="match status" value="1"/>
</dbReference>
<dbReference type="Pfam" id="PF01553">
    <property type="entry name" value="Acyltransferase"/>
    <property type="match status" value="1"/>
</dbReference>
<dbReference type="GO" id="GO:0016024">
    <property type="term" value="P:CDP-diacylglycerol biosynthetic process"/>
    <property type="evidence" value="ECO:0007669"/>
    <property type="project" value="UniProtKB-UniPathway"/>
</dbReference>
<dbReference type="RefSeq" id="WP_330997742.1">
    <property type="nucleotide sequence ID" value="NZ_WOCD01000003.1"/>
</dbReference>
<evidence type="ECO:0000256" key="6">
    <source>
        <dbReference type="ARBA" id="ARBA00016139"/>
    </source>
</evidence>
<dbReference type="CDD" id="cd07989">
    <property type="entry name" value="LPLAT_AGPAT-like"/>
    <property type="match status" value="1"/>
</dbReference>
<keyword evidence="9" id="KW-0443">Lipid metabolism</keyword>
<proteinExistence type="inferred from homology"/>
<keyword evidence="9" id="KW-0594">Phospholipid biosynthesis</keyword>
<comment type="similarity">
    <text evidence="4 9">Belongs to the 1-acyl-sn-glycerol-3-phosphate acyltransferase family.</text>
</comment>
<evidence type="ECO:0000256" key="5">
    <source>
        <dbReference type="ARBA" id="ARBA00013211"/>
    </source>
</evidence>
<evidence type="ECO:0000256" key="1">
    <source>
        <dbReference type="ARBA" id="ARBA00001141"/>
    </source>
</evidence>
<dbReference type="AlphaFoldDB" id="A0A6N8F800"/>
<evidence type="ECO:0000256" key="10">
    <source>
        <dbReference type="SAM" id="Phobius"/>
    </source>
</evidence>
<keyword evidence="8 9" id="KW-0012">Acyltransferase</keyword>
<comment type="domain">
    <text evidence="9">The HXXXXD motif is essential for acyltransferase activity and may constitute the binding site for the phosphate moiety of the glycerol-3-phosphate.</text>
</comment>
<dbReference type="GO" id="GO:0003841">
    <property type="term" value="F:1-acylglycerol-3-phosphate O-acyltransferase activity"/>
    <property type="evidence" value="ECO:0007669"/>
    <property type="project" value="UniProtKB-UniRule"/>
</dbReference>
<dbReference type="PANTHER" id="PTHR10434:SF11">
    <property type="entry name" value="1-ACYL-SN-GLYCEROL-3-PHOSPHATE ACYLTRANSFERASE"/>
    <property type="match status" value="1"/>
</dbReference>
<keyword evidence="7 9" id="KW-0808">Transferase</keyword>
<keyword evidence="10" id="KW-0472">Membrane</keyword>
<reference evidence="12 13" key="1">
    <citation type="submission" date="2019-11" db="EMBL/GenBank/DDBJ databases">
        <title>P. haliotis isolates from Z. marina roots.</title>
        <authorList>
            <person name="Cohen M."/>
            <person name="Jospin G."/>
            <person name="Eisen J.A."/>
            <person name="Coil D.A."/>
        </authorList>
    </citation>
    <scope>NUCLEOTIDE SEQUENCE [LARGE SCALE GENOMIC DNA]</scope>
    <source>
        <strain evidence="12 13">UCD-MCMsp1aY</strain>
    </source>
</reference>
<evidence type="ECO:0000256" key="3">
    <source>
        <dbReference type="ARBA" id="ARBA00005189"/>
    </source>
</evidence>
<dbReference type="NCBIfam" id="TIGR00530">
    <property type="entry name" value="AGP_acyltrn"/>
    <property type="match status" value="1"/>
</dbReference>
<dbReference type="InterPro" id="IPR002123">
    <property type="entry name" value="Plipid/glycerol_acylTrfase"/>
</dbReference>
<dbReference type="GO" id="GO:0005886">
    <property type="term" value="C:plasma membrane"/>
    <property type="evidence" value="ECO:0007669"/>
    <property type="project" value="TreeGrafter"/>
</dbReference>
<accession>A0A6N8F800</accession>
<dbReference type="GO" id="GO:0006654">
    <property type="term" value="P:phosphatidic acid biosynthetic process"/>
    <property type="evidence" value="ECO:0007669"/>
    <property type="project" value="TreeGrafter"/>
</dbReference>
<evidence type="ECO:0000259" key="11">
    <source>
        <dbReference type="SMART" id="SM00563"/>
    </source>
</evidence>
<evidence type="ECO:0000256" key="4">
    <source>
        <dbReference type="ARBA" id="ARBA00008655"/>
    </source>
</evidence>
<evidence type="ECO:0000256" key="7">
    <source>
        <dbReference type="ARBA" id="ARBA00022679"/>
    </source>
</evidence>
<dbReference type="Proteomes" id="UP000439994">
    <property type="component" value="Unassembled WGS sequence"/>
</dbReference>
<feature type="domain" description="Phospholipid/glycerol acyltransferase" evidence="11">
    <location>
        <begin position="66"/>
        <end position="181"/>
    </location>
</feature>
<evidence type="ECO:0000256" key="9">
    <source>
        <dbReference type="RuleBase" id="RU361267"/>
    </source>
</evidence>
<dbReference type="UniPathway" id="UPA00557">
    <property type="reaction ID" value="UER00613"/>
</dbReference>
<dbReference type="SMART" id="SM00563">
    <property type="entry name" value="PlsC"/>
    <property type="match status" value="1"/>
</dbReference>
<comment type="caution">
    <text evidence="12">The sequence shown here is derived from an EMBL/GenBank/DDBJ whole genome shotgun (WGS) entry which is preliminary data.</text>
</comment>
<name>A0A6N8F800_9GAMM</name>
<keyword evidence="9" id="KW-1208">Phospholipid metabolism</keyword>
<dbReference type="EMBL" id="WOCD01000003">
    <property type="protein sequence ID" value="MUH72378.1"/>
    <property type="molecule type" value="Genomic_DNA"/>
</dbReference>
<dbReference type="InterPro" id="IPR004552">
    <property type="entry name" value="AGP_acyltrans"/>
</dbReference>
<sequence>MLAILRTLLLGVFFILSTAFLLLYLIVRPFQRNNVHMVARVYGSFAKMLGLEIVIRGQERIVDEPVVYIGNHQNTWDIFTASNGVRKGTVSVGKKSLKWMPFFGQVYWLSGNILIDRANKTKAHGTIGQAAQKIRDKKISVWLFPEGTRSRGRGLMKFKTGAFYTAFMAGVPMVPVAISSTHDRIKMNRWNNGKVVIEYLDPVTIESDEKQYIRQKAEEVREIMAKKIDELNTELGYIPQSEETVQKG</sequence>
<comment type="pathway">
    <text evidence="2">Phospholipid metabolism; CDP-diacylglycerol biosynthesis; CDP-diacylglycerol from sn-glycerol 3-phosphate: step 2/3.</text>
</comment>
<evidence type="ECO:0000313" key="13">
    <source>
        <dbReference type="Proteomes" id="UP000439994"/>
    </source>
</evidence>
<keyword evidence="10" id="KW-0812">Transmembrane</keyword>
<feature type="transmembrane region" description="Helical" evidence="10">
    <location>
        <begin position="161"/>
        <end position="178"/>
    </location>
</feature>
<dbReference type="EC" id="2.3.1.51" evidence="5 9"/>
<protein>
    <recommendedName>
        <fullName evidence="6 9">1-acyl-sn-glycerol-3-phosphate acyltransferase</fullName>
        <ecNumber evidence="5 9">2.3.1.51</ecNumber>
    </recommendedName>
</protein>
<keyword evidence="13" id="KW-1185">Reference proteome</keyword>
<gene>
    <name evidence="12" type="ORF">GNP35_07725</name>
</gene>
<feature type="transmembrane region" description="Helical" evidence="10">
    <location>
        <begin position="6"/>
        <end position="27"/>
    </location>
</feature>